<dbReference type="Pfam" id="PF06935">
    <property type="entry name" value="DUF1284"/>
    <property type="match status" value="1"/>
</dbReference>
<accession>A0A1F7RWM3</accession>
<sequence length="139" mass="16274">MSVIPKLRGHHLICLHFFNGKGYDREFTKNLSSVLEKSENLGVEVSVGADDVCRECPYMRDNKCCSEDHSNQEIIEMDGFALELLKEASNSKLGWNVLKEKIPVIFHLWLERYCKRCCWVKACEENFYYLRLRDGKDTF</sequence>
<evidence type="ECO:0000313" key="1">
    <source>
        <dbReference type="EMBL" id="OGL45851.1"/>
    </source>
</evidence>
<evidence type="ECO:0000313" key="2">
    <source>
        <dbReference type="Proteomes" id="UP000178797"/>
    </source>
</evidence>
<dbReference type="Proteomes" id="UP000178797">
    <property type="component" value="Unassembled WGS sequence"/>
</dbReference>
<proteinExistence type="predicted"/>
<dbReference type="AlphaFoldDB" id="A0A1F7RWM3"/>
<dbReference type="EMBL" id="MGDE01000113">
    <property type="protein sequence ID" value="OGL45851.1"/>
    <property type="molecule type" value="Genomic_DNA"/>
</dbReference>
<name>A0A1F7RWM3_9BACT</name>
<dbReference type="InterPro" id="IPR009702">
    <property type="entry name" value="DUF1284"/>
</dbReference>
<gene>
    <name evidence="1" type="ORF">A2W05_02450</name>
</gene>
<protein>
    <recommendedName>
        <fullName evidence="3">DUF1284 domain-containing protein</fullName>
    </recommendedName>
</protein>
<comment type="caution">
    <text evidence="1">The sequence shown here is derived from an EMBL/GenBank/DDBJ whole genome shotgun (WGS) entry which is preliminary data.</text>
</comment>
<evidence type="ECO:0008006" key="3">
    <source>
        <dbReference type="Google" id="ProtNLM"/>
    </source>
</evidence>
<reference evidence="1 2" key="1">
    <citation type="journal article" date="2016" name="Nat. Commun.">
        <title>Thousands of microbial genomes shed light on interconnected biogeochemical processes in an aquifer system.</title>
        <authorList>
            <person name="Anantharaman K."/>
            <person name="Brown C.T."/>
            <person name="Hug L.A."/>
            <person name="Sharon I."/>
            <person name="Castelle C.J."/>
            <person name="Probst A.J."/>
            <person name="Thomas B.C."/>
            <person name="Singh A."/>
            <person name="Wilkins M.J."/>
            <person name="Karaoz U."/>
            <person name="Brodie E.L."/>
            <person name="Williams K.H."/>
            <person name="Hubbard S.S."/>
            <person name="Banfield J.F."/>
        </authorList>
    </citation>
    <scope>NUCLEOTIDE SEQUENCE [LARGE SCALE GENOMIC DNA]</scope>
</reference>
<organism evidence="1 2">
    <name type="scientific">Candidatus Schekmanbacteria bacterium RBG_16_38_10</name>
    <dbReference type="NCBI Taxonomy" id="1817879"/>
    <lineage>
        <taxon>Bacteria</taxon>
        <taxon>Candidatus Schekmaniibacteriota</taxon>
    </lineage>
</organism>